<evidence type="ECO:0000313" key="5">
    <source>
        <dbReference type="Proteomes" id="UP000070256"/>
    </source>
</evidence>
<sequence length="432" mass="48918">MIYHYSLVAYLCHLIEEMGGKENGEGLWDTPEEYKDNKYLVFSSLTYSQTPIAMVTESASISFLNSEDGSKNNSDGKNQALIISGAPGNDPNGDISNTWSSWWIMMRDNFGFDVTMPWKPSENTVDNTMENLSKDLNPCENFSILILGHGREADGAVMLDDGSFLTPEKFSEFICRIENGVHISVTVDACYSGHWIEHLKKWDKKVEIVYTSTDNDSVGWGDIDNIDNTVTDSNPEDSGREATSGLMEDLKALADNFKRGDISWPALWQEAIKTANEKNMIVQNDEFFKEWTENAYPDLYPACSGKGVQNPQQWKSEKVRDHAAPYVKQTNMSTMLFDTKDNIMVEFSEAMNKTASQKAFSITPSTLGEFKWIENTLIFSPSEPLEFETQYEVRVNTQAMDLAWNRLEDNYSWTLTINGSLEGDFSYQPLEP</sequence>
<evidence type="ECO:0000259" key="3">
    <source>
        <dbReference type="Pfam" id="PF13205"/>
    </source>
</evidence>
<feature type="compositionally biased region" description="Polar residues" evidence="2">
    <location>
        <begin position="67"/>
        <end position="77"/>
    </location>
</feature>
<feature type="domain" description="SbsA Ig-like" evidence="3">
    <location>
        <begin position="325"/>
        <end position="414"/>
    </location>
</feature>
<keyword evidence="5" id="KW-1185">Reference proteome</keyword>
<dbReference type="AlphaFoldDB" id="A0A133VPB5"/>
<evidence type="ECO:0000256" key="1">
    <source>
        <dbReference type="ARBA" id="ARBA00022729"/>
    </source>
</evidence>
<gene>
    <name evidence="4" type="ORF">AKJ58_00380</name>
</gene>
<evidence type="ECO:0000256" key="2">
    <source>
        <dbReference type="SAM" id="MobiDB-lite"/>
    </source>
</evidence>
<proteinExistence type="predicted"/>
<dbReference type="Proteomes" id="UP000070256">
    <property type="component" value="Unassembled WGS sequence"/>
</dbReference>
<dbReference type="InterPro" id="IPR032812">
    <property type="entry name" value="SbsA_Ig"/>
</dbReference>
<name>A0A133VPB5_9EURY</name>
<dbReference type="EMBL" id="LHYK01000004">
    <property type="protein sequence ID" value="KXB08289.1"/>
    <property type="molecule type" value="Genomic_DNA"/>
</dbReference>
<dbReference type="Pfam" id="PF13205">
    <property type="entry name" value="Big_5"/>
    <property type="match status" value="1"/>
</dbReference>
<dbReference type="Gene3D" id="2.60.40.3710">
    <property type="match status" value="1"/>
</dbReference>
<accession>A0A133VPB5</accession>
<reference evidence="4 5" key="1">
    <citation type="journal article" date="2016" name="Sci. Rep.">
        <title>Metabolic traits of an uncultured archaeal lineage -MSBL1- from brine pools of the Red Sea.</title>
        <authorList>
            <person name="Mwirichia R."/>
            <person name="Alam I."/>
            <person name="Rashid M."/>
            <person name="Vinu M."/>
            <person name="Ba-Alawi W."/>
            <person name="Anthony Kamau A."/>
            <person name="Kamanda Ngugi D."/>
            <person name="Goker M."/>
            <person name="Klenk H.P."/>
            <person name="Bajic V."/>
            <person name="Stingl U."/>
        </authorList>
    </citation>
    <scope>NUCLEOTIDE SEQUENCE [LARGE SCALE GENOMIC DNA]</scope>
    <source>
        <strain evidence="4">SCGC-AAA385D11</strain>
    </source>
</reference>
<evidence type="ECO:0000313" key="4">
    <source>
        <dbReference type="EMBL" id="KXB08289.1"/>
    </source>
</evidence>
<keyword evidence="1" id="KW-0732">Signal</keyword>
<comment type="caution">
    <text evidence="4">The sequence shown here is derived from an EMBL/GenBank/DDBJ whole genome shotgun (WGS) entry which is preliminary data.</text>
</comment>
<protein>
    <recommendedName>
        <fullName evidence="3">SbsA Ig-like domain-containing protein</fullName>
    </recommendedName>
</protein>
<organism evidence="4 5">
    <name type="scientific">candidate division MSBL1 archaeon SCGC-AAA385D11</name>
    <dbReference type="NCBI Taxonomy" id="1698286"/>
    <lineage>
        <taxon>Archaea</taxon>
        <taxon>Methanobacteriati</taxon>
        <taxon>Methanobacteriota</taxon>
        <taxon>candidate division MSBL1</taxon>
    </lineage>
</organism>
<feature type="region of interest" description="Disordered" evidence="2">
    <location>
        <begin position="67"/>
        <end position="89"/>
    </location>
</feature>